<dbReference type="KEGG" id="gtt:GUITHDRAFT_105080"/>
<dbReference type="EnsemblProtists" id="EKX48994">
    <property type="protein sequence ID" value="EKX48994"/>
    <property type="gene ID" value="GUITHDRAFT_105080"/>
</dbReference>
<dbReference type="EMBL" id="JH992983">
    <property type="protein sequence ID" value="EKX48994.1"/>
    <property type="molecule type" value="Genomic_DNA"/>
</dbReference>
<reference evidence="2 4" key="1">
    <citation type="journal article" date="2012" name="Nature">
        <title>Algal genomes reveal evolutionary mosaicism and the fate of nucleomorphs.</title>
        <authorList>
            <consortium name="DOE Joint Genome Institute"/>
            <person name="Curtis B.A."/>
            <person name="Tanifuji G."/>
            <person name="Burki F."/>
            <person name="Gruber A."/>
            <person name="Irimia M."/>
            <person name="Maruyama S."/>
            <person name="Arias M.C."/>
            <person name="Ball S.G."/>
            <person name="Gile G.H."/>
            <person name="Hirakawa Y."/>
            <person name="Hopkins J.F."/>
            <person name="Kuo A."/>
            <person name="Rensing S.A."/>
            <person name="Schmutz J."/>
            <person name="Symeonidi A."/>
            <person name="Elias M."/>
            <person name="Eveleigh R.J."/>
            <person name="Herman E.K."/>
            <person name="Klute M.J."/>
            <person name="Nakayama T."/>
            <person name="Obornik M."/>
            <person name="Reyes-Prieto A."/>
            <person name="Armbrust E.V."/>
            <person name="Aves S.J."/>
            <person name="Beiko R.G."/>
            <person name="Coutinho P."/>
            <person name="Dacks J.B."/>
            <person name="Durnford D.G."/>
            <person name="Fast N.M."/>
            <person name="Green B.R."/>
            <person name="Grisdale C.J."/>
            <person name="Hempel F."/>
            <person name="Henrissat B."/>
            <person name="Hoppner M.P."/>
            <person name="Ishida K."/>
            <person name="Kim E."/>
            <person name="Koreny L."/>
            <person name="Kroth P.G."/>
            <person name="Liu Y."/>
            <person name="Malik S.B."/>
            <person name="Maier U.G."/>
            <person name="McRose D."/>
            <person name="Mock T."/>
            <person name="Neilson J.A."/>
            <person name="Onodera N.T."/>
            <person name="Poole A.M."/>
            <person name="Pritham E.J."/>
            <person name="Richards T.A."/>
            <person name="Rocap G."/>
            <person name="Roy S.W."/>
            <person name="Sarai C."/>
            <person name="Schaack S."/>
            <person name="Shirato S."/>
            <person name="Slamovits C.H."/>
            <person name="Spencer D.F."/>
            <person name="Suzuki S."/>
            <person name="Worden A.Z."/>
            <person name="Zauner S."/>
            <person name="Barry K."/>
            <person name="Bell C."/>
            <person name="Bharti A.K."/>
            <person name="Crow J.A."/>
            <person name="Grimwood J."/>
            <person name="Kramer R."/>
            <person name="Lindquist E."/>
            <person name="Lucas S."/>
            <person name="Salamov A."/>
            <person name="McFadden G.I."/>
            <person name="Lane C.E."/>
            <person name="Keeling P.J."/>
            <person name="Gray M.W."/>
            <person name="Grigoriev I.V."/>
            <person name="Archibald J.M."/>
        </authorList>
    </citation>
    <scope>NUCLEOTIDE SEQUENCE</scope>
    <source>
        <strain evidence="2 4">CCMP2712</strain>
    </source>
</reference>
<reference evidence="3" key="3">
    <citation type="submission" date="2015-06" db="UniProtKB">
        <authorList>
            <consortium name="EnsemblProtists"/>
        </authorList>
    </citation>
    <scope>IDENTIFICATION</scope>
</reference>
<evidence type="ECO:0000313" key="3">
    <source>
        <dbReference type="EnsemblProtists" id="EKX48994"/>
    </source>
</evidence>
<dbReference type="Proteomes" id="UP000011087">
    <property type="component" value="Unassembled WGS sequence"/>
</dbReference>
<proteinExistence type="predicted"/>
<name>L1JLG0_GUITC</name>
<keyword evidence="4" id="KW-1185">Reference proteome</keyword>
<evidence type="ECO:0000256" key="1">
    <source>
        <dbReference type="SAM" id="MobiDB-lite"/>
    </source>
</evidence>
<gene>
    <name evidence="2" type="ORF">GUITHDRAFT_105080</name>
</gene>
<dbReference type="GeneID" id="17305747"/>
<dbReference type="RefSeq" id="XP_005835974.1">
    <property type="nucleotide sequence ID" value="XM_005835917.1"/>
</dbReference>
<evidence type="ECO:0000313" key="4">
    <source>
        <dbReference type="Proteomes" id="UP000011087"/>
    </source>
</evidence>
<feature type="region of interest" description="Disordered" evidence="1">
    <location>
        <begin position="342"/>
        <end position="371"/>
    </location>
</feature>
<sequence>MCLDRSSLFCIDDLLTCTCGRPTMHNEIKLATQRLKGIQIECNVPIDKINARVEKSFCHLVSSQDQQETSDVSTGEKAVIYNAIPRNVDQSLVLEPKPTRPHDAQRLSMFLEQTRLRVEEHRRSAGQNRSLNERAVCRDFPWRQSTDARQSVDEKMKRRLAQSYNLIPYPVVANKKRTRACKSMNLECFADCGSRCQEEDHHRSAAQIAKGLVESQKATRPPDDDETQGTEVYNDLESSMKARNSLLMHTRIVENSSSSMWQSDDTKKSCTEQEVGAEGQEADVSNDSMLVDKPANETGELSLNHSHVQGEKLVNLLEENERRAMYRKIQKALMEGERKRAQEFRSQREKAQATEKKELEIQRKRRGPAGQAEMLKTKLHEQEMAEMARQKDIQASMEARISAERDMEAKLLAARRQQVEAERFMDALRCQHVLDLPKSLRNKYMDMPLCPCLPPRTMNDKRVWLCACNCTLRNNMKAYHRMVLNLCQSAESNRL</sequence>
<dbReference type="AlphaFoldDB" id="L1JLG0"/>
<dbReference type="HOGENOM" id="CLU_551482_0_0_1"/>
<evidence type="ECO:0000313" key="2">
    <source>
        <dbReference type="EMBL" id="EKX48994.1"/>
    </source>
</evidence>
<dbReference type="PaxDb" id="55529-EKX48994"/>
<accession>L1JLG0</accession>
<feature type="region of interest" description="Disordered" evidence="1">
    <location>
        <begin position="211"/>
        <end position="230"/>
    </location>
</feature>
<protein>
    <submittedName>
        <fullName evidence="2 3">Uncharacterized protein</fullName>
    </submittedName>
</protein>
<reference evidence="4" key="2">
    <citation type="submission" date="2012-11" db="EMBL/GenBank/DDBJ databases">
        <authorList>
            <person name="Kuo A."/>
            <person name="Curtis B.A."/>
            <person name="Tanifuji G."/>
            <person name="Burki F."/>
            <person name="Gruber A."/>
            <person name="Irimia M."/>
            <person name="Maruyama S."/>
            <person name="Arias M.C."/>
            <person name="Ball S.G."/>
            <person name="Gile G.H."/>
            <person name="Hirakawa Y."/>
            <person name="Hopkins J.F."/>
            <person name="Rensing S.A."/>
            <person name="Schmutz J."/>
            <person name="Symeonidi A."/>
            <person name="Elias M."/>
            <person name="Eveleigh R.J."/>
            <person name="Herman E.K."/>
            <person name="Klute M.J."/>
            <person name="Nakayama T."/>
            <person name="Obornik M."/>
            <person name="Reyes-Prieto A."/>
            <person name="Armbrust E.V."/>
            <person name="Aves S.J."/>
            <person name="Beiko R.G."/>
            <person name="Coutinho P."/>
            <person name="Dacks J.B."/>
            <person name="Durnford D.G."/>
            <person name="Fast N.M."/>
            <person name="Green B.R."/>
            <person name="Grisdale C."/>
            <person name="Hempe F."/>
            <person name="Henrissat B."/>
            <person name="Hoppner M.P."/>
            <person name="Ishida K.-I."/>
            <person name="Kim E."/>
            <person name="Koreny L."/>
            <person name="Kroth P.G."/>
            <person name="Liu Y."/>
            <person name="Malik S.-B."/>
            <person name="Maier U.G."/>
            <person name="McRose D."/>
            <person name="Mock T."/>
            <person name="Neilson J.A."/>
            <person name="Onodera N.T."/>
            <person name="Poole A.M."/>
            <person name="Pritham E.J."/>
            <person name="Richards T.A."/>
            <person name="Rocap G."/>
            <person name="Roy S.W."/>
            <person name="Sarai C."/>
            <person name="Schaack S."/>
            <person name="Shirato S."/>
            <person name="Slamovits C.H."/>
            <person name="Spencer D.F."/>
            <person name="Suzuki S."/>
            <person name="Worden A.Z."/>
            <person name="Zauner S."/>
            <person name="Barry K."/>
            <person name="Bell C."/>
            <person name="Bharti A.K."/>
            <person name="Crow J.A."/>
            <person name="Grimwood J."/>
            <person name="Kramer R."/>
            <person name="Lindquist E."/>
            <person name="Lucas S."/>
            <person name="Salamov A."/>
            <person name="McFadden G.I."/>
            <person name="Lane C.E."/>
            <person name="Keeling P.J."/>
            <person name="Gray M.W."/>
            <person name="Grigoriev I.V."/>
            <person name="Archibald J.M."/>
        </authorList>
    </citation>
    <scope>NUCLEOTIDE SEQUENCE</scope>
    <source>
        <strain evidence="4">CCMP2712</strain>
    </source>
</reference>
<organism evidence="2">
    <name type="scientific">Guillardia theta (strain CCMP2712)</name>
    <name type="common">Cryptophyte</name>
    <dbReference type="NCBI Taxonomy" id="905079"/>
    <lineage>
        <taxon>Eukaryota</taxon>
        <taxon>Cryptophyceae</taxon>
        <taxon>Pyrenomonadales</taxon>
        <taxon>Geminigeraceae</taxon>
        <taxon>Guillardia</taxon>
    </lineage>
</organism>
<feature type="region of interest" description="Disordered" evidence="1">
    <location>
        <begin position="256"/>
        <end position="280"/>
    </location>
</feature>
<feature type="compositionally biased region" description="Basic and acidic residues" evidence="1">
    <location>
        <begin position="342"/>
        <end position="362"/>
    </location>
</feature>